<evidence type="ECO:0000256" key="3">
    <source>
        <dbReference type="ARBA" id="ARBA00022722"/>
    </source>
</evidence>
<evidence type="ECO:0000313" key="7">
    <source>
        <dbReference type="EMBL" id="HIU60241.1"/>
    </source>
</evidence>
<sequence length="69" mass="7898">MDFEKNFQKLKLLVDRLEGENLGIEDSLKLYDEAIKLGKSCIDSLKESKGKLELLNKDLSKISLDPEEE</sequence>
<comment type="catalytic activity">
    <reaction evidence="6">
        <text>Exonucleolytic cleavage in either 5'- to 3'- or 3'- to 5'-direction to yield nucleoside 5'-phosphates.</text>
        <dbReference type="EC" id="3.1.11.6"/>
    </reaction>
</comment>
<dbReference type="PANTHER" id="PTHR34137:SF1">
    <property type="entry name" value="EXODEOXYRIBONUCLEASE 7 SMALL SUBUNIT"/>
    <property type="match status" value="1"/>
</dbReference>
<comment type="similarity">
    <text evidence="1 6">Belongs to the XseB family.</text>
</comment>
<evidence type="ECO:0000256" key="4">
    <source>
        <dbReference type="ARBA" id="ARBA00022801"/>
    </source>
</evidence>
<evidence type="ECO:0000256" key="2">
    <source>
        <dbReference type="ARBA" id="ARBA00022490"/>
    </source>
</evidence>
<keyword evidence="3 6" id="KW-0540">Nuclease</keyword>
<evidence type="ECO:0000256" key="1">
    <source>
        <dbReference type="ARBA" id="ARBA00009998"/>
    </source>
</evidence>
<dbReference type="GO" id="GO:0008855">
    <property type="term" value="F:exodeoxyribonuclease VII activity"/>
    <property type="evidence" value="ECO:0007669"/>
    <property type="project" value="UniProtKB-UniRule"/>
</dbReference>
<reference evidence="7" key="2">
    <citation type="journal article" date="2021" name="PeerJ">
        <title>Extensive microbial diversity within the chicken gut microbiome revealed by metagenomics and culture.</title>
        <authorList>
            <person name="Gilroy R."/>
            <person name="Ravi A."/>
            <person name="Getino M."/>
            <person name="Pursley I."/>
            <person name="Horton D.L."/>
            <person name="Alikhan N.F."/>
            <person name="Baker D."/>
            <person name="Gharbi K."/>
            <person name="Hall N."/>
            <person name="Watson M."/>
            <person name="Adriaenssens E.M."/>
            <person name="Foster-Nyarko E."/>
            <person name="Jarju S."/>
            <person name="Secka A."/>
            <person name="Antonio M."/>
            <person name="Oren A."/>
            <person name="Chaudhuri R.R."/>
            <person name="La Ragione R."/>
            <person name="Hildebrand F."/>
            <person name="Pallen M.J."/>
        </authorList>
    </citation>
    <scope>NUCLEOTIDE SEQUENCE</scope>
    <source>
        <strain evidence="7">18911</strain>
    </source>
</reference>
<evidence type="ECO:0000256" key="6">
    <source>
        <dbReference type="HAMAP-Rule" id="MF_00337"/>
    </source>
</evidence>
<dbReference type="EMBL" id="DVNF01000077">
    <property type="protein sequence ID" value="HIU60241.1"/>
    <property type="molecule type" value="Genomic_DNA"/>
</dbReference>
<keyword evidence="5 6" id="KW-0269">Exonuclease</keyword>
<comment type="caution">
    <text evidence="7">The sequence shown here is derived from an EMBL/GenBank/DDBJ whole genome shotgun (WGS) entry which is preliminary data.</text>
</comment>
<protein>
    <recommendedName>
        <fullName evidence="6">Exodeoxyribonuclease 7 small subunit</fullName>
        <ecNumber evidence="6">3.1.11.6</ecNumber>
    </recommendedName>
    <alternativeName>
        <fullName evidence="6">Exodeoxyribonuclease VII small subunit</fullName>
        <shortName evidence="6">Exonuclease VII small subunit</shortName>
    </alternativeName>
</protein>
<gene>
    <name evidence="6 7" type="primary">xseB</name>
    <name evidence="7" type="ORF">IAB05_02485</name>
</gene>
<organism evidence="7 8">
    <name type="scientific">Candidatus Stercoripulliclostridium merdigallinarum</name>
    <dbReference type="NCBI Taxonomy" id="2840951"/>
    <lineage>
        <taxon>Bacteria</taxon>
        <taxon>Bacillati</taxon>
        <taxon>Bacillota</taxon>
        <taxon>Clostridia</taxon>
        <taxon>Eubacteriales</taxon>
        <taxon>Candidatus Stercoripulliclostridium</taxon>
    </lineage>
</organism>
<keyword evidence="4 6" id="KW-0378">Hydrolase</keyword>
<dbReference type="AlphaFoldDB" id="A0A9D1MHI3"/>
<dbReference type="GO" id="GO:0005829">
    <property type="term" value="C:cytosol"/>
    <property type="evidence" value="ECO:0007669"/>
    <property type="project" value="TreeGrafter"/>
</dbReference>
<accession>A0A9D1MHI3</accession>
<keyword evidence="2 6" id="KW-0963">Cytoplasm</keyword>
<dbReference type="GO" id="GO:0006308">
    <property type="term" value="P:DNA catabolic process"/>
    <property type="evidence" value="ECO:0007669"/>
    <property type="project" value="UniProtKB-UniRule"/>
</dbReference>
<evidence type="ECO:0000256" key="5">
    <source>
        <dbReference type="ARBA" id="ARBA00022839"/>
    </source>
</evidence>
<dbReference type="Gene3D" id="1.10.287.1040">
    <property type="entry name" value="Exonuclease VII, small subunit"/>
    <property type="match status" value="1"/>
</dbReference>
<reference evidence="7" key="1">
    <citation type="submission" date="2020-10" db="EMBL/GenBank/DDBJ databases">
        <authorList>
            <person name="Gilroy R."/>
        </authorList>
    </citation>
    <scope>NUCLEOTIDE SEQUENCE</scope>
    <source>
        <strain evidence="7">18911</strain>
    </source>
</reference>
<comment type="subunit">
    <text evidence="6">Heterooligomer composed of large and small subunits.</text>
</comment>
<evidence type="ECO:0000313" key="8">
    <source>
        <dbReference type="Proteomes" id="UP000824094"/>
    </source>
</evidence>
<dbReference type="EC" id="3.1.11.6" evidence="6"/>
<comment type="function">
    <text evidence="6">Bidirectionally degrades single-stranded DNA into large acid-insoluble oligonucleotides, which are then degraded further into small acid-soluble oligonucleotides.</text>
</comment>
<dbReference type="Proteomes" id="UP000824094">
    <property type="component" value="Unassembled WGS sequence"/>
</dbReference>
<dbReference type="HAMAP" id="MF_00337">
    <property type="entry name" value="Exonuc_7_S"/>
    <property type="match status" value="1"/>
</dbReference>
<dbReference type="PANTHER" id="PTHR34137">
    <property type="entry name" value="EXODEOXYRIBONUCLEASE 7 SMALL SUBUNIT"/>
    <property type="match status" value="1"/>
</dbReference>
<dbReference type="Pfam" id="PF02609">
    <property type="entry name" value="Exonuc_VII_S"/>
    <property type="match status" value="1"/>
</dbReference>
<dbReference type="InterPro" id="IPR003761">
    <property type="entry name" value="Exonuc_VII_S"/>
</dbReference>
<comment type="subcellular location">
    <subcellularLocation>
        <location evidence="6">Cytoplasm</location>
    </subcellularLocation>
</comment>
<proteinExistence type="inferred from homology"/>
<dbReference type="NCBIfam" id="TIGR01280">
    <property type="entry name" value="xseB"/>
    <property type="match status" value="1"/>
</dbReference>
<name>A0A9D1MHI3_9FIRM</name>
<dbReference type="InterPro" id="IPR037004">
    <property type="entry name" value="Exonuc_VII_ssu_sf"/>
</dbReference>
<dbReference type="GO" id="GO:0009318">
    <property type="term" value="C:exodeoxyribonuclease VII complex"/>
    <property type="evidence" value="ECO:0007669"/>
    <property type="project" value="UniProtKB-UniRule"/>
</dbReference>
<dbReference type="SUPFAM" id="SSF116842">
    <property type="entry name" value="XseB-like"/>
    <property type="match status" value="1"/>
</dbReference>